<reference evidence="1 2" key="2">
    <citation type="journal article" date="2021" name="Genomics">
        <title>High-quality reference genome for Clonorchis sinensis.</title>
        <authorList>
            <person name="Young N.D."/>
            <person name="Stroehlein A.J."/>
            <person name="Kinkar L."/>
            <person name="Wang T."/>
            <person name="Sohn W.M."/>
            <person name="Chang B.C.H."/>
            <person name="Kaur P."/>
            <person name="Weisz D."/>
            <person name="Dudchenko O."/>
            <person name="Aiden E.L."/>
            <person name="Korhonen P.K."/>
            <person name="Gasser R.B."/>
        </authorList>
    </citation>
    <scope>NUCLEOTIDE SEQUENCE [LARGE SCALE GENOMIC DNA]</scope>
    <source>
        <strain evidence="1">Cs-k2</strain>
    </source>
</reference>
<evidence type="ECO:0000313" key="2">
    <source>
        <dbReference type="Proteomes" id="UP000286415"/>
    </source>
</evidence>
<name>A0A8T1MEK9_CLOSI</name>
<organism evidence="1 2">
    <name type="scientific">Clonorchis sinensis</name>
    <name type="common">Chinese liver fluke</name>
    <dbReference type="NCBI Taxonomy" id="79923"/>
    <lineage>
        <taxon>Eukaryota</taxon>
        <taxon>Metazoa</taxon>
        <taxon>Spiralia</taxon>
        <taxon>Lophotrochozoa</taxon>
        <taxon>Platyhelminthes</taxon>
        <taxon>Trematoda</taxon>
        <taxon>Digenea</taxon>
        <taxon>Opisthorchiida</taxon>
        <taxon>Opisthorchiata</taxon>
        <taxon>Opisthorchiidae</taxon>
        <taxon>Clonorchis</taxon>
    </lineage>
</organism>
<gene>
    <name evidence="1" type="ORF">CSKR_200538</name>
</gene>
<dbReference type="AlphaFoldDB" id="A0A8T1MEK9"/>
<accession>A0A8T1MEK9</accession>
<keyword evidence="2" id="KW-1185">Reference proteome</keyword>
<dbReference type="Proteomes" id="UP000286415">
    <property type="component" value="Unassembled WGS sequence"/>
</dbReference>
<evidence type="ECO:0000313" key="1">
    <source>
        <dbReference type="EMBL" id="KAG5447560.1"/>
    </source>
</evidence>
<proteinExistence type="predicted"/>
<comment type="caution">
    <text evidence="1">The sequence shown here is derived from an EMBL/GenBank/DDBJ whole genome shotgun (WGS) entry which is preliminary data.</text>
</comment>
<reference evidence="1 2" key="1">
    <citation type="journal article" date="2018" name="Biotechnol. Adv.">
        <title>Improved genomic resources and new bioinformatic workflow for the carcinogenic parasite Clonorchis sinensis: Biotechnological implications.</title>
        <authorList>
            <person name="Wang D."/>
            <person name="Korhonen P.K."/>
            <person name="Gasser R.B."/>
            <person name="Young N.D."/>
        </authorList>
    </citation>
    <scope>NUCLEOTIDE SEQUENCE [LARGE SCALE GENOMIC DNA]</scope>
    <source>
        <strain evidence="1">Cs-k2</strain>
    </source>
</reference>
<dbReference type="EMBL" id="NIRI02000042">
    <property type="protein sequence ID" value="KAG5447560.1"/>
    <property type="molecule type" value="Genomic_DNA"/>
</dbReference>
<protein>
    <submittedName>
        <fullName evidence="1">Uncharacterized protein</fullName>
    </submittedName>
</protein>
<sequence>MSANIVQSRERVENVVVVQTSLPLLDCVYIRYSSSFEAIRSYLPKSTTNESEKYNQRTACIWFTIDADLGFGSCGTEYRISMHHLLAVFCFGRGPPLSFAYVVLRS</sequence>